<sequence>MLDKQIEFHDVVVIGAGVAGLRCASQLVHVKDIKDVLIVEASDRIGGRVMNTMSFIPGMSVELGAEFMHGANTTLTHLAEELNIGLREIFTWAQGDGGPTKPTLDGGVGYYYIGDQKRMLKYNDEDEEFFKFNLSVANLSNLDQIPPEKSMRDYFNEVGLSPSMMKLCEAGYANTAGGPLEDISLRTTCRYEKQWVDLEDEGDYRVVPSLMRFVEYFAKGVTTRLKWPVASVDYSQSDRILLTSISGKQLSCCTLVVTVSTAVFSKIVYTPALPEEKVNAVNSFDMRRAGKVLLHMSGRFWPEDAHGVVCSECFLPEFWFNSTQGIGHLKHNGDKLCAELKAVKLDDSETQYLITGFAGTLYAESFVDVPHEKIIEGFLDQLDMIYGTPDEPSPAHKFFVKGMYKDFGDEPWIGGGYAFPRVGQLDLASEDLAAAVDNRIFFAGEATAFEQPGMSVHAAVDTGTRASAQVASALQDYKQKAGKQKCVDWNGRQSMKINDVVYHQ</sequence>
<dbReference type="SUPFAM" id="SSF51905">
    <property type="entry name" value="FAD/NAD(P)-binding domain"/>
    <property type="match status" value="1"/>
</dbReference>
<dbReference type="InterPro" id="IPR050281">
    <property type="entry name" value="Flavin_monoamine_oxidase"/>
</dbReference>
<protein>
    <recommendedName>
        <fullName evidence="1">Amine oxidase domain-containing protein</fullName>
    </recommendedName>
</protein>
<dbReference type="PANTHER" id="PTHR10742:SF418">
    <property type="entry name" value="AMINE OXIDASE DOMAIN-CONTAINING PROTEIN"/>
    <property type="match status" value="1"/>
</dbReference>
<reference evidence="2" key="1">
    <citation type="submission" date="2021-11" db="EMBL/GenBank/DDBJ databases">
        <authorList>
            <person name="Islam A."/>
            <person name="Islam S."/>
            <person name="Flora M.S."/>
            <person name="Rahman M."/>
            <person name="Ziaur R.M."/>
            <person name="Epstein J.H."/>
            <person name="Hassan M."/>
            <person name="Klassen M."/>
            <person name="Woodard K."/>
            <person name="Webb A."/>
            <person name="Webby R.J."/>
            <person name="El Zowalaty M.E."/>
        </authorList>
    </citation>
    <scope>NUCLEOTIDE SEQUENCE</scope>
    <source>
        <strain evidence="2">Pbs3</strain>
    </source>
</reference>
<dbReference type="Proteomes" id="UP001160483">
    <property type="component" value="Unassembled WGS sequence"/>
</dbReference>
<feature type="domain" description="Amine oxidase" evidence="1">
    <location>
        <begin position="18"/>
        <end position="470"/>
    </location>
</feature>
<dbReference type="SUPFAM" id="SSF54373">
    <property type="entry name" value="FAD-linked reductases, C-terminal domain"/>
    <property type="match status" value="1"/>
</dbReference>
<dbReference type="Gene3D" id="3.50.50.60">
    <property type="entry name" value="FAD/NAD(P)-binding domain"/>
    <property type="match status" value="1"/>
</dbReference>
<evidence type="ECO:0000313" key="3">
    <source>
        <dbReference type="Proteomes" id="UP001160483"/>
    </source>
</evidence>
<dbReference type="GO" id="GO:0016491">
    <property type="term" value="F:oxidoreductase activity"/>
    <property type="evidence" value="ECO:0007669"/>
    <property type="project" value="InterPro"/>
</dbReference>
<organism evidence="2 3">
    <name type="scientific">Peronospora belbahrii</name>
    <dbReference type="NCBI Taxonomy" id="622444"/>
    <lineage>
        <taxon>Eukaryota</taxon>
        <taxon>Sar</taxon>
        <taxon>Stramenopiles</taxon>
        <taxon>Oomycota</taxon>
        <taxon>Peronosporomycetes</taxon>
        <taxon>Peronosporales</taxon>
        <taxon>Peronosporaceae</taxon>
        <taxon>Peronospora</taxon>
    </lineage>
</organism>
<comment type="caution">
    <text evidence="2">The sequence shown here is derived from an EMBL/GenBank/DDBJ whole genome shotgun (WGS) entry which is preliminary data.</text>
</comment>
<evidence type="ECO:0000313" key="2">
    <source>
        <dbReference type="EMBL" id="CAH0475859.1"/>
    </source>
</evidence>
<dbReference type="EMBL" id="CAKKTJ010000131">
    <property type="protein sequence ID" value="CAH0475859.1"/>
    <property type="molecule type" value="Genomic_DNA"/>
</dbReference>
<dbReference type="InterPro" id="IPR036188">
    <property type="entry name" value="FAD/NAD-bd_sf"/>
</dbReference>
<evidence type="ECO:0000259" key="1">
    <source>
        <dbReference type="Pfam" id="PF01593"/>
    </source>
</evidence>
<name>A0AAU9KTX3_9STRA</name>
<dbReference type="AlphaFoldDB" id="A0AAU9KTX3"/>
<dbReference type="PANTHER" id="PTHR10742">
    <property type="entry name" value="FLAVIN MONOAMINE OXIDASE"/>
    <property type="match status" value="1"/>
</dbReference>
<proteinExistence type="predicted"/>
<gene>
    <name evidence="2" type="ORF">PBS003_LOCUS2668</name>
</gene>
<dbReference type="InterPro" id="IPR002937">
    <property type="entry name" value="Amino_oxidase"/>
</dbReference>
<accession>A0AAU9KTX3</accession>
<dbReference type="Pfam" id="PF01593">
    <property type="entry name" value="Amino_oxidase"/>
    <property type="match status" value="1"/>
</dbReference>